<name>A0A5C9A1N6_9GAMM</name>
<protein>
    <recommendedName>
        <fullName evidence="9">Sec-independent protein translocase protein TatA</fullName>
    </recommendedName>
</protein>
<dbReference type="GO" id="GO:0008320">
    <property type="term" value="F:protein transmembrane transporter activity"/>
    <property type="evidence" value="ECO:0007669"/>
    <property type="project" value="UniProtKB-UniRule"/>
</dbReference>
<accession>A0A5C9A1N6</accession>
<dbReference type="Proteomes" id="UP000321039">
    <property type="component" value="Unassembled WGS sequence"/>
</dbReference>
<evidence type="ECO:0000256" key="9">
    <source>
        <dbReference type="HAMAP-Rule" id="MF_00236"/>
    </source>
</evidence>
<keyword evidence="4 9" id="KW-0812">Transmembrane</keyword>
<evidence type="ECO:0000256" key="3">
    <source>
        <dbReference type="ARBA" id="ARBA00022475"/>
    </source>
</evidence>
<comment type="caution">
    <text evidence="11">The sequence shown here is derived from an EMBL/GenBank/DDBJ whole genome shotgun (WGS) entry which is preliminary data.</text>
</comment>
<evidence type="ECO:0000256" key="8">
    <source>
        <dbReference type="ARBA" id="ARBA00023136"/>
    </source>
</evidence>
<evidence type="ECO:0000256" key="7">
    <source>
        <dbReference type="ARBA" id="ARBA00023010"/>
    </source>
</evidence>
<dbReference type="GO" id="GO:0033281">
    <property type="term" value="C:TAT protein transport complex"/>
    <property type="evidence" value="ECO:0007669"/>
    <property type="project" value="UniProtKB-UniRule"/>
</dbReference>
<keyword evidence="6 9" id="KW-1133">Transmembrane helix</keyword>
<keyword evidence="12" id="KW-1185">Reference proteome</keyword>
<organism evidence="11 12">
    <name type="scientific">Parahaliea maris</name>
    <dbReference type="NCBI Taxonomy" id="2716870"/>
    <lineage>
        <taxon>Bacteria</taxon>
        <taxon>Pseudomonadati</taxon>
        <taxon>Pseudomonadota</taxon>
        <taxon>Gammaproteobacteria</taxon>
        <taxon>Cellvibrionales</taxon>
        <taxon>Halieaceae</taxon>
        <taxon>Parahaliea</taxon>
    </lineage>
</organism>
<comment type="similarity">
    <text evidence="9">Belongs to the TatA/E family.</text>
</comment>
<dbReference type="EMBL" id="VRZA01000003">
    <property type="protein sequence ID" value="TXS93904.1"/>
    <property type="molecule type" value="Genomic_DNA"/>
</dbReference>
<keyword evidence="3 9" id="KW-1003">Cell membrane</keyword>
<dbReference type="NCBIfam" id="NF002813">
    <property type="entry name" value="PRK02958.1"/>
    <property type="match status" value="1"/>
</dbReference>
<evidence type="ECO:0000256" key="1">
    <source>
        <dbReference type="ARBA" id="ARBA00004162"/>
    </source>
</evidence>
<feature type="transmembrane region" description="Helical" evidence="9">
    <location>
        <begin position="6"/>
        <end position="24"/>
    </location>
</feature>
<dbReference type="PANTHER" id="PTHR42982">
    <property type="entry name" value="SEC-INDEPENDENT PROTEIN TRANSLOCASE PROTEIN TATA"/>
    <property type="match status" value="1"/>
</dbReference>
<evidence type="ECO:0000256" key="4">
    <source>
        <dbReference type="ARBA" id="ARBA00022692"/>
    </source>
</evidence>
<dbReference type="InterPro" id="IPR006312">
    <property type="entry name" value="TatA/E"/>
</dbReference>
<reference evidence="11 12" key="1">
    <citation type="submission" date="2019-08" db="EMBL/GenBank/DDBJ databases">
        <title>Parahaliea maris sp. nov., isolated from the surface seawater.</title>
        <authorList>
            <person name="Liu Y."/>
        </authorList>
    </citation>
    <scope>NUCLEOTIDE SEQUENCE [LARGE SCALE GENOMIC DNA]</scope>
    <source>
        <strain evidence="11 12">HSLHS9</strain>
    </source>
</reference>
<evidence type="ECO:0000256" key="2">
    <source>
        <dbReference type="ARBA" id="ARBA00022448"/>
    </source>
</evidence>
<dbReference type="HAMAP" id="MF_00236">
    <property type="entry name" value="TatA_E"/>
    <property type="match status" value="1"/>
</dbReference>
<keyword evidence="8 9" id="KW-0472">Membrane</keyword>
<feature type="compositionally biased region" description="Basic and acidic residues" evidence="10">
    <location>
        <begin position="44"/>
        <end position="58"/>
    </location>
</feature>
<dbReference type="AlphaFoldDB" id="A0A5C9A1N6"/>
<comment type="subcellular location">
    <subcellularLocation>
        <location evidence="1 9">Cell membrane</location>
        <topology evidence="1 9">Single-pass membrane protein</topology>
    </subcellularLocation>
</comment>
<keyword evidence="2 9" id="KW-0813">Transport</keyword>
<evidence type="ECO:0000313" key="11">
    <source>
        <dbReference type="EMBL" id="TXS93904.1"/>
    </source>
</evidence>
<dbReference type="NCBIfam" id="TIGR01411">
    <property type="entry name" value="tatAE"/>
    <property type="match status" value="1"/>
</dbReference>
<dbReference type="Gene3D" id="1.20.5.3310">
    <property type="match status" value="1"/>
</dbReference>
<dbReference type="PANTHER" id="PTHR42982:SF1">
    <property type="entry name" value="SEC-INDEPENDENT PROTEIN TRANSLOCASE PROTEIN TATA"/>
    <property type="match status" value="1"/>
</dbReference>
<keyword evidence="5 9" id="KW-0653">Protein transport</keyword>
<dbReference type="GO" id="GO:0043953">
    <property type="term" value="P:protein transport by the Tat complex"/>
    <property type="evidence" value="ECO:0007669"/>
    <property type="project" value="UniProtKB-UniRule"/>
</dbReference>
<keyword evidence="7 9" id="KW-0811">Translocation</keyword>
<feature type="region of interest" description="Disordered" evidence="10">
    <location>
        <begin position="35"/>
        <end position="76"/>
    </location>
</feature>
<dbReference type="InterPro" id="IPR003369">
    <property type="entry name" value="TatA/B/E"/>
</dbReference>
<evidence type="ECO:0000256" key="10">
    <source>
        <dbReference type="SAM" id="MobiDB-lite"/>
    </source>
</evidence>
<sequence>MGIGGISIWQLLIILAIVIMLFGTKRLRNLGSDLGSAVKGFRSSLKDEDQDNTEKKEAEEPDPGSPTPGQDDSKEK</sequence>
<dbReference type="Pfam" id="PF02416">
    <property type="entry name" value="TatA_B_E"/>
    <property type="match status" value="1"/>
</dbReference>
<evidence type="ECO:0000256" key="6">
    <source>
        <dbReference type="ARBA" id="ARBA00022989"/>
    </source>
</evidence>
<dbReference type="RefSeq" id="WP_148068246.1">
    <property type="nucleotide sequence ID" value="NZ_VRZA01000003.1"/>
</dbReference>
<evidence type="ECO:0000313" key="12">
    <source>
        <dbReference type="Proteomes" id="UP000321039"/>
    </source>
</evidence>
<comment type="subunit">
    <text evidence="9">The Tat system comprises two distinct complexes: a TatABC complex, containing multiple copies of TatA, TatB and TatC subunits, and a separate TatA complex, containing only TatA subunits. Substrates initially bind to the TatABC complex, which probably triggers association of the separate TatA complex to form the active translocon.</text>
</comment>
<evidence type="ECO:0000256" key="5">
    <source>
        <dbReference type="ARBA" id="ARBA00022927"/>
    </source>
</evidence>
<comment type="function">
    <text evidence="9">Part of the twin-arginine translocation (Tat) system that transports large folded proteins containing a characteristic twin-arginine motif in their signal peptide across membranes. TatA could form the protein-conducting channel of the Tat system.</text>
</comment>
<proteinExistence type="inferred from homology"/>
<gene>
    <name evidence="9 11" type="primary">tatA</name>
    <name evidence="11" type="ORF">FV139_09765</name>
</gene>